<dbReference type="InterPro" id="IPR017734">
    <property type="entry name" value="T6SS_SciN"/>
</dbReference>
<protein>
    <submittedName>
        <fullName evidence="1">Type VI secretion system-associated lipoprotein</fullName>
    </submittedName>
</protein>
<dbReference type="KEGG" id="nlc:EBAPG3_009630"/>
<gene>
    <name evidence="1" type="ORF">EBAPG3_009630</name>
</gene>
<reference evidence="1 2" key="1">
    <citation type="journal article" date="2015" name="Int. J. Syst. Evol. Microbiol.">
        <title>Nitrosospira lacus sp. nov., a psychrotolerant, ammonia-oxidizing bacterium from sandy lake sediment.</title>
        <authorList>
            <person name="Urakawa H."/>
            <person name="Garcia J.C."/>
            <person name="Nielsen J.L."/>
            <person name="Le V.Q."/>
            <person name="Kozlowski J.A."/>
            <person name="Stein L.Y."/>
            <person name="Lim C.K."/>
            <person name="Pommerening-Roser A."/>
            <person name="Martens-Habbena W."/>
            <person name="Stahl D.A."/>
            <person name="Klotz M.G."/>
        </authorList>
    </citation>
    <scope>NUCLEOTIDE SEQUENCE [LARGE SCALE GENOMIC DNA]</scope>
    <source>
        <strain evidence="1 2">APG3</strain>
    </source>
</reference>
<dbReference type="OrthoDB" id="5471061at2"/>
<dbReference type="PANTHER" id="PTHR37625:SF4">
    <property type="entry name" value="OUTER MEMBRANE LIPOPROTEIN"/>
    <property type="match status" value="1"/>
</dbReference>
<dbReference type="eggNOG" id="COG3521">
    <property type="taxonomic scope" value="Bacteria"/>
</dbReference>
<organism evidence="1 2">
    <name type="scientific">Nitrosospira lacus</name>
    <dbReference type="NCBI Taxonomy" id="1288494"/>
    <lineage>
        <taxon>Bacteria</taxon>
        <taxon>Pseudomonadati</taxon>
        <taxon>Pseudomonadota</taxon>
        <taxon>Betaproteobacteria</taxon>
        <taxon>Nitrosomonadales</taxon>
        <taxon>Nitrosomonadaceae</taxon>
        <taxon>Nitrosospira</taxon>
    </lineage>
</organism>
<keyword evidence="1" id="KW-0449">Lipoprotein</keyword>
<dbReference type="Pfam" id="PF12790">
    <property type="entry name" value="T6SS-SciN"/>
    <property type="match status" value="1"/>
</dbReference>
<name>A0A1W6SQC0_9PROT</name>
<accession>A0A1W6SQC0</accession>
<dbReference type="Proteomes" id="UP000012179">
    <property type="component" value="Chromosome"/>
</dbReference>
<dbReference type="EMBL" id="CP021106">
    <property type="protein sequence ID" value="ARO88008.1"/>
    <property type="molecule type" value="Genomic_DNA"/>
</dbReference>
<dbReference type="InterPro" id="IPR038706">
    <property type="entry name" value="Type_VI_SciN-like_sf"/>
</dbReference>
<evidence type="ECO:0000313" key="2">
    <source>
        <dbReference type="Proteomes" id="UP000012179"/>
    </source>
</evidence>
<dbReference type="Gene3D" id="2.60.40.4150">
    <property type="entry name" value="Type VI secretion system, lipoprotein SciN"/>
    <property type="match status" value="1"/>
</dbReference>
<dbReference type="PROSITE" id="PS51257">
    <property type="entry name" value="PROKAR_LIPOPROTEIN"/>
    <property type="match status" value="1"/>
</dbReference>
<dbReference type="AlphaFoldDB" id="A0A1W6SQC0"/>
<proteinExistence type="predicted"/>
<dbReference type="RefSeq" id="WP_051048924.1">
    <property type="nucleotide sequence ID" value="NZ_CP021106.3"/>
</dbReference>
<evidence type="ECO:0000313" key="1">
    <source>
        <dbReference type="EMBL" id="ARO88008.1"/>
    </source>
</evidence>
<dbReference type="PANTHER" id="PTHR37625">
    <property type="entry name" value="OUTER MEMBRANE LIPOPROTEIN-RELATED"/>
    <property type="match status" value="1"/>
</dbReference>
<sequence>MKPLLHFAQITSVIALLFLAGCASTPKPVIIKVSLHAKPSVNPDSHGRASPVVVKLYELKSVAAFNAADFFSVFDSEQKILGSELLNTEVFQLRPGEKLELDRPLHPDARHVAAVAAFRDLEHAQWRASLAIPAKQKISRIVIQLDGNRILVGAEGECSFLCGLSLQKPQPLGNLHEIQKP</sequence>
<keyword evidence="2" id="KW-1185">Reference proteome</keyword>
<dbReference type="NCBIfam" id="TIGR03352">
    <property type="entry name" value="VI_chp_3"/>
    <property type="match status" value="1"/>
</dbReference>